<evidence type="ECO:0000256" key="4">
    <source>
        <dbReference type="ARBA" id="ARBA00022705"/>
    </source>
</evidence>
<evidence type="ECO:0000256" key="10">
    <source>
        <dbReference type="ARBA" id="ARBA00035861"/>
    </source>
</evidence>
<evidence type="ECO:0000256" key="12">
    <source>
        <dbReference type="RuleBase" id="RU003476"/>
    </source>
</evidence>
<comment type="similarity">
    <text evidence="2 12">Belongs to the Nudix hydrolase family.</text>
</comment>
<keyword evidence="3" id="KW-0515">Mutator protein</keyword>
<evidence type="ECO:0000259" key="13">
    <source>
        <dbReference type="PROSITE" id="PS51462"/>
    </source>
</evidence>
<evidence type="ECO:0000313" key="14">
    <source>
        <dbReference type="EMBL" id="TVY09876.1"/>
    </source>
</evidence>
<dbReference type="SUPFAM" id="SSF55811">
    <property type="entry name" value="Nudix"/>
    <property type="match status" value="1"/>
</dbReference>
<dbReference type="InterPro" id="IPR015797">
    <property type="entry name" value="NUDIX_hydrolase-like_dom_sf"/>
</dbReference>
<evidence type="ECO:0000256" key="1">
    <source>
        <dbReference type="ARBA" id="ARBA00001946"/>
    </source>
</evidence>
<evidence type="ECO:0000256" key="6">
    <source>
        <dbReference type="ARBA" id="ARBA00022763"/>
    </source>
</evidence>
<comment type="cofactor">
    <cofactor evidence="1">
        <name>Mg(2+)</name>
        <dbReference type="ChEBI" id="CHEBI:18420"/>
    </cofactor>
</comment>
<keyword evidence="7 12" id="KW-0378">Hydrolase</keyword>
<evidence type="ECO:0000256" key="5">
    <source>
        <dbReference type="ARBA" id="ARBA00022723"/>
    </source>
</evidence>
<dbReference type="OrthoDB" id="9810648at2"/>
<evidence type="ECO:0000313" key="15">
    <source>
        <dbReference type="Proteomes" id="UP000317036"/>
    </source>
</evidence>
<dbReference type="GO" id="GO:0046872">
    <property type="term" value="F:metal ion binding"/>
    <property type="evidence" value="ECO:0007669"/>
    <property type="project" value="UniProtKB-KW"/>
</dbReference>
<keyword evidence="4" id="KW-0235">DNA replication</keyword>
<dbReference type="GO" id="GO:0008413">
    <property type="term" value="F:8-oxo-7,8-dihydroguanosine triphosphate pyrophosphatase activity"/>
    <property type="evidence" value="ECO:0007669"/>
    <property type="project" value="TreeGrafter"/>
</dbReference>
<dbReference type="AlphaFoldDB" id="A0A559KCL1"/>
<keyword evidence="8" id="KW-0460">Magnesium</keyword>
<dbReference type="Pfam" id="PF00293">
    <property type="entry name" value="NUDIX"/>
    <property type="match status" value="1"/>
</dbReference>
<dbReference type="InterPro" id="IPR020476">
    <property type="entry name" value="Nudix_hydrolase"/>
</dbReference>
<dbReference type="GO" id="GO:0006281">
    <property type="term" value="P:DNA repair"/>
    <property type="evidence" value="ECO:0007669"/>
    <property type="project" value="UniProtKB-KW"/>
</dbReference>
<evidence type="ECO:0000256" key="7">
    <source>
        <dbReference type="ARBA" id="ARBA00022801"/>
    </source>
</evidence>
<proteinExistence type="inferred from homology"/>
<dbReference type="GO" id="GO:0044715">
    <property type="term" value="F:8-oxo-dGDP phosphatase activity"/>
    <property type="evidence" value="ECO:0007669"/>
    <property type="project" value="TreeGrafter"/>
</dbReference>
<evidence type="ECO:0000256" key="8">
    <source>
        <dbReference type="ARBA" id="ARBA00022842"/>
    </source>
</evidence>
<accession>A0A559KCL1</accession>
<dbReference type="PANTHER" id="PTHR47707">
    <property type="entry name" value="8-OXO-DGTP DIPHOSPHATASE"/>
    <property type="match status" value="1"/>
</dbReference>
<dbReference type="PRINTS" id="PR00502">
    <property type="entry name" value="NUDIXFAMILY"/>
</dbReference>
<dbReference type="PANTHER" id="PTHR47707:SF1">
    <property type="entry name" value="NUDIX HYDROLASE FAMILY PROTEIN"/>
    <property type="match status" value="1"/>
</dbReference>
<dbReference type="InterPro" id="IPR020084">
    <property type="entry name" value="NUDIX_hydrolase_CS"/>
</dbReference>
<evidence type="ECO:0000256" key="3">
    <source>
        <dbReference type="ARBA" id="ARBA00022457"/>
    </source>
</evidence>
<comment type="caution">
    <text evidence="14">The sequence shown here is derived from an EMBL/GenBank/DDBJ whole genome shotgun (WGS) entry which is preliminary data.</text>
</comment>
<evidence type="ECO:0000256" key="11">
    <source>
        <dbReference type="ARBA" id="ARBA00038905"/>
    </source>
</evidence>
<dbReference type="CDD" id="cd03425">
    <property type="entry name" value="NUDIX_MutT_NudA_like"/>
    <property type="match status" value="1"/>
</dbReference>
<gene>
    <name evidence="14" type="ORF">FPZ49_10920</name>
</gene>
<comment type="catalytic activity">
    <reaction evidence="10">
        <text>8-oxo-dGTP + H2O = 8-oxo-dGMP + diphosphate + H(+)</text>
        <dbReference type="Rhea" id="RHEA:31575"/>
        <dbReference type="ChEBI" id="CHEBI:15377"/>
        <dbReference type="ChEBI" id="CHEBI:15378"/>
        <dbReference type="ChEBI" id="CHEBI:33019"/>
        <dbReference type="ChEBI" id="CHEBI:63224"/>
        <dbReference type="ChEBI" id="CHEBI:77896"/>
        <dbReference type="EC" id="3.6.1.55"/>
    </reaction>
</comment>
<dbReference type="InterPro" id="IPR047127">
    <property type="entry name" value="MutT-like"/>
</dbReference>
<keyword evidence="15" id="KW-1185">Reference proteome</keyword>
<dbReference type="GO" id="GO:0006260">
    <property type="term" value="P:DNA replication"/>
    <property type="evidence" value="ECO:0007669"/>
    <property type="project" value="UniProtKB-KW"/>
</dbReference>
<reference evidence="14 15" key="1">
    <citation type="submission" date="2019-07" db="EMBL/GenBank/DDBJ databases">
        <authorList>
            <person name="Kim J."/>
        </authorList>
    </citation>
    <scope>NUCLEOTIDE SEQUENCE [LARGE SCALE GENOMIC DNA]</scope>
    <source>
        <strain evidence="14 15">JC52</strain>
    </source>
</reference>
<feature type="domain" description="Nudix hydrolase" evidence="13">
    <location>
        <begin position="7"/>
        <end position="128"/>
    </location>
</feature>
<keyword evidence="6" id="KW-0227">DNA damage</keyword>
<dbReference type="PROSITE" id="PS00893">
    <property type="entry name" value="NUDIX_BOX"/>
    <property type="match status" value="1"/>
</dbReference>
<dbReference type="GO" id="GO:0035539">
    <property type="term" value="F:8-oxo-7,8-dihydrodeoxyguanosine triphosphate pyrophosphatase activity"/>
    <property type="evidence" value="ECO:0007669"/>
    <property type="project" value="UniProtKB-EC"/>
</dbReference>
<sequence>MILGSDKMQLVVGAVIYNSDTDRFLCGKRYKYNKWEFIGGKVEEDETPEEALRREVIEEIGCEVKVGDMVKDVQHDNIRLLTYMCDIELGKPVLYEHEALAWIKRDELWMYDFLEADIPTVRELMEWV</sequence>
<dbReference type="EC" id="3.6.1.55" evidence="11"/>
<evidence type="ECO:0000256" key="2">
    <source>
        <dbReference type="ARBA" id="ARBA00005582"/>
    </source>
</evidence>
<dbReference type="InterPro" id="IPR000086">
    <property type="entry name" value="NUDIX_hydrolase_dom"/>
</dbReference>
<keyword evidence="9" id="KW-0234">DNA repair</keyword>
<organism evidence="14 15">
    <name type="scientific">Paenibacillus cremeus</name>
    <dbReference type="NCBI Taxonomy" id="2163881"/>
    <lineage>
        <taxon>Bacteria</taxon>
        <taxon>Bacillati</taxon>
        <taxon>Bacillota</taxon>
        <taxon>Bacilli</taxon>
        <taxon>Bacillales</taxon>
        <taxon>Paenibacillaceae</taxon>
        <taxon>Paenibacillus</taxon>
    </lineage>
</organism>
<name>A0A559KCL1_9BACL</name>
<dbReference type="PROSITE" id="PS51462">
    <property type="entry name" value="NUDIX"/>
    <property type="match status" value="1"/>
</dbReference>
<dbReference type="Proteomes" id="UP000317036">
    <property type="component" value="Unassembled WGS sequence"/>
</dbReference>
<dbReference type="Gene3D" id="3.90.79.10">
    <property type="entry name" value="Nucleoside Triphosphate Pyrophosphohydrolase"/>
    <property type="match status" value="1"/>
</dbReference>
<dbReference type="GO" id="GO:0044716">
    <property type="term" value="F:8-oxo-GDP phosphatase activity"/>
    <property type="evidence" value="ECO:0007669"/>
    <property type="project" value="TreeGrafter"/>
</dbReference>
<dbReference type="EMBL" id="VNJI01000011">
    <property type="protein sequence ID" value="TVY09876.1"/>
    <property type="molecule type" value="Genomic_DNA"/>
</dbReference>
<protein>
    <recommendedName>
        <fullName evidence="11">8-oxo-dGTP diphosphatase</fullName>
        <ecNumber evidence="11">3.6.1.55</ecNumber>
    </recommendedName>
</protein>
<keyword evidence="5" id="KW-0479">Metal-binding</keyword>
<evidence type="ECO:0000256" key="9">
    <source>
        <dbReference type="ARBA" id="ARBA00023204"/>
    </source>
</evidence>